<dbReference type="Pfam" id="PF13231">
    <property type="entry name" value="PMT_2"/>
    <property type="match status" value="1"/>
</dbReference>
<feature type="transmembrane region" description="Helical" evidence="8">
    <location>
        <begin position="473"/>
        <end position="493"/>
    </location>
</feature>
<evidence type="ECO:0000259" key="9">
    <source>
        <dbReference type="Pfam" id="PF13231"/>
    </source>
</evidence>
<keyword evidence="3" id="KW-0328">Glycosyltransferase</keyword>
<dbReference type="GO" id="GO:0016763">
    <property type="term" value="F:pentosyltransferase activity"/>
    <property type="evidence" value="ECO:0007669"/>
    <property type="project" value="TreeGrafter"/>
</dbReference>
<dbReference type="EMBL" id="JALJXV010000007">
    <property type="protein sequence ID" value="MCP1675807.1"/>
    <property type="molecule type" value="Genomic_DNA"/>
</dbReference>
<evidence type="ECO:0000256" key="7">
    <source>
        <dbReference type="ARBA" id="ARBA00023136"/>
    </source>
</evidence>
<evidence type="ECO:0000256" key="3">
    <source>
        <dbReference type="ARBA" id="ARBA00022676"/>
    </source>
</evidence>
<feature type="transmembrane region" description="Helical" evidence="8">
    <location>
        <begin position="121"/>
        <end position="139"/>
    </location>
</feature>
<evidence type="ECO:0000313" key="11">
    <source>
        <dbReference type="Proteomes" id="UP001205843"/>
    </source>
</evidence>
<dbReference type="InterPro" id="IPR038731">
    <property type="entry name" value="RgtA/B/C-like"/>
</dbReference>
<proteinExistence type="predicted"/>
<dbReference type="InterPro" id="IPR050297">
    <property type="entry name" value="LipidA_mod_glycosyltrf_83"/>
</dbReference>
<dbReference type="RefSeq" id="WP_253479654.1">
    <property type="nucleotide sequence ID" value="NZ_JALJXV010000007.1"/>
</dbReference>
<protein>
    <recommendedName>
        <fullName evidence="9">Glycosyltransferase RgtA/B/C/D-like domain-containing protein</fullName>
    </recommendedName>
</protein>
<keyword evidence="5 8" id="KW-0812">Transmembrane</keyword>
<organism evidence="10 11">
    <name type="scientific">Natronocella acetinitrilica</name>
    <dbReference type="NCBI Taxonomy" id="414046"/>
    <lineage>
        <taxon>Bacteria</taxon>
        <taxon>Pseudomonadati</taxon>
        <taxon>Pseudomonadota</taxon>
        <taxon>Gammaproteobacteria</taxon>
        <taxon>Chromatiales</taxon>
        <taxon>Ectothiorhodospiraceae</taxon>
        <taxon>Natronocella</taxon>
    </lineage>
</organism>
<evidence type="ECO:0000256" key="5">
    <source>
        <dbReference type="ARBA" id="ARBA00022692"/>
    </source>
</evidence>
<evidence type="ECO:0000256" key="1">
    <source>
        <dbReference type="ARBA" id="ARBA00004651"/>
    </source>
</evidence>
<keyword evidence="7 8" id="KW-0472">Membrane</keyword>
<evidence type="ECO:0000313" key="10">
    <source>
        <dbReference type="EMBL" id="MCP1675807.1"/>
    </source>
</evidence>
<keyword evidence="4" id="KW-0808">Transferase</keyword>
<feature type="transmembrane region" description="Helical" evidence="8">
    <location>
        <begin position="411"/>
        <end position="431"/>
    </location>
</feature>
<dbReference type="Proteomes" id="UP001205843">
    <property type="component" value="Unassembled WGS sequence"/>
</dbReference>
<evidence type="ECO:0000256" key="6">
    <source>
        <dbReference type="ARBA" id="ARBA00022989"/>
    </source>
</evidence>
<reference evidence="10" key="1">
    <citation type="submission" date="2022-03" db="EMBL/GenBank/DDBJ databases">
        <title>Genomic Encyclopedia of Type Strains, Phase III (KMG-III): the genomes of soil and plant-associated and newly described type strains.</title>
        <authorList>
            <person name="Whitman W."/>
        </authorList>
    </citation>
    <scope>NUCLEOTIDE SEQUENCE</scope>
    <source>
        <strain evidence="10">ANL 6-2</strain>
    </source>
</reference>
<dbReference type="PANTHER" id="PTHR33908">
    <property type="entry name" value="MANNOSYLTRANSFERASE YKCB-RELATED"/>
    <property type="match status" value="1"/>
</dbReference>
<comment type="caution">
    <text evidence="10">The sequence shown here is derived from an EMBL/GenBank/DDBJ whole genome shotgun (WGS) entry which is preliminary data.</text>
</comment>
<feature type="domain" description="Glycosyltransferase RgtA/B/C/D-like" evidence="9">
    <location>
        <begin position="78"/>
        <end position="230"/>
    </location>
</feature>
<dbReference type="GO" id="GO:0009103">
    <property type="term" value="P:lipopolysaccharide biosynthetic process"/>
    <property type="evidence" value="ECO:0007669"/>
    <property type="project" value="UniProtKB-ARBA"/>
</dbReference>
<dbReference type="PANTHER" id="PTHR33908:SF11">
    <property type="entry name" value="MEMBRANE PROTEIN"/>
    <property type="match status" value="1"/>
</dbReference>
<evidence type="ECO:0000256" key="2">
    <source>
        <dbReference type="ARBA" id="ARBA00022475"/>
    </source>
</evidence>
<feature type="transmembrane region" description="Helical" evidence="8">
    <location>
        <begin position="353"/>
        <end position="375"/>
    </location>
</feature>
<name>A0AAE3G8K7_9GAMM</name>
<sequence length="694" mass="76791">MNRVMKDWTGESSQAFPAARSIALAVTAVLIGFGIYARFLGLEKSPFAIDEYYIATSVKSILEHGLPRFHGGGFYDRGILVQYLVAPLFLSGMSHEFAFRLVTVLFNLAALPAVFLLAHRLAGLTAGCAALILFSLSLWEVEFARFARMYAPFGTLAIWHLYCLHRVVFDGDQRAMHWMLVLSALAILVSEFAILLVGLNFVPLLFSRQLKIVSQVTVPAILLAVTVVYTMVNFRRFGVTDFLPPDMPLQGSGLGLPVHLPPILLTQVPTAWPWLAGLALVILLAAIVAVGWLWTAVGDRSPVSRRWTLLLPIGVPILAMLHQFGLLVLAGALAVLWFAPARQSWPGLMRRRLVQMTILLPPLALAYWFAVAVHVSPGEAMLYNATGHPVKDAVLLLFDYPPVYAVVVLQWMRAMPVQTAVMALLITFAIWQALRRENVRDEGYLLLTGAVIAICIIVAVIDSLYTSTRYTYAIYSAVLILAAVAIVRLTSVIGSEPRRLAALGAVLATLIVVSEDFSLDHLLAIDSDRVTYRMEYGPYRTDHFYARHDFRSLAAFVNEQKSADDIVISAEYALPYYLERMDYLYMDRLGGRFHGISGQSGTRDIWEGAPLLSSADDLLDVITSSRRTVWLIARTEVSAFRTDGEIIAEQAFAEHRAYRSVDGHFAVYRIPPGVTVTADNAASPATEALVNERH</sequence>
<feature type="transmembrane region" description="Helical" evidence="8">
    <location>
        <begin position="21"/>
        <end position="39"/>
    </location>
</feature>
<feature type="transmembrane region" description="Helical" evidence="8">
    <location>
        <begin position="181"/>
        <end position="206"/>
    </location>
</feature>
<feature type="transmembrane region" description="Helical" evidence="8">
    <location>
        <begin position="443"/>
        <end position="461"/>
    </location>
</feature>
<keyword evidence="2" id="KW-1003">Cell membrane</keyword>
<gene>
    <name evidence="10" type="ORF">J2T57_002962</name>
</gene>
<dbReference type="GO" id="GO:0005886">
    <property type="term" value="C:plasma membrane"/>
    <property type="evidence" value="ECO:0007669"/>
    <property type="project" value="UniProtKB-SubCell"/>
</dbReference>
<comment type="subcellular location">
    <subcellularLocation>
        <location evidence="1">Cell membrane</location>
        <topology evidence="1">Multi-pass membrane protein</topology>
    </subcellularLocation>
</comment>
<accession>A0AAE3G8K7</accession>
<evidence type="ECO:0000256" key="4">
    <source>
        <dbReference type="ARBA" id="ARBA00022679"/>
    </source>
</evidence>
<feature type="transmembrane region" description="Helical" evidence="8">
    <location>
        <begin position="274"/>
        <end position="297"/>
    </location>
</feature>
<feature type="transmembrane region" description="Helical" evidence="8">
    <location>
        <begin position="97"/>
        <end position="116"/>
    </location>
</feature>
<keyword evidence="11" id="KW-1185">Reference proteome</keyword>
<keyword evidence="6 8" id="KW-1133">Transmembrane helix</keyword>
<feature type="transmembrane region" description="Helical" evidence="8">
    <location>
        <begin position="151"/>
        <end position="169"/>
    </location>
</feature>
<feature type="transmembrane region" description="Helical" evidence="8">
    <location>
        <begin position="317"/>
        <end position="341"/>
    </location>
</feature>
<feature type="transmembrane region" description="Helical" evidence="8">
    <location>
        <begin position="212"/>
        <end position="232"/>
    </location>
</feature>
<evidence type="ECO:0000256" key="8">
    <source>
        <dbReference type="SAM" id="Phobius"/>
    </source>
</evidence>
<dbReference type="AlphaFoldDB" id="A0AAE3G8K7"/>